<keyword evidence="4" id="KW-1185">Reference proteome</keyword>
<dbReference type="RefSeq" id="WP_259539534.1">
    <property type="nucleotide sequence ID" value="NZ_JANLCJ010000004.1"/>
</dbReference>
<evidence type="ECO:0008006" key="5">
    <source>
        <dbReference type="Google" id="ProtNLM"/>
    </source>
</evidence>
<evidence type="ECO:0000256" key="1">
    <source>
        <dbReference type="SAM" id="MobiDB-lite"/>
    </source>
</evidence>
<feature type="transmembrane region" description="Helical" evidence="2">
    <location>
        <begin position="208"/>
        <end position="230"/>
    </location>
</feature>
<keyword evidence="2" id="KW-0812">Transmembrane</keyword>
<feature type="transmembrane region" description="Helical" evidence="2">
    <location>
        <begin position="69"/>
        <end position="96"/>
    </location>
</feature>
<sequence>MREKSDRDVDRAAESWLRREGLPYFVRARAWGDRLTIRIAPFILFVLLADLSLTILLTIDFDVDTDDPAIGVLLFALVLIVLLAALVLPIVLSALASRVLRRFPRARLPVALGLLGLFVVVVPVAELFTSPVEDFVTAFVGDLLIVGLAYLFTWLGIGSLVAWAVRSALRQVAAIGTLTTRALPILMLVVVFAFFARPLWEVTSTMSAGRLFAVAVFFVVLGLLFVIPITHSEMHGLEQRIDRTERIEAVRSTRLPGLEERAAAGGPRLSRFERFNFETVFVLALGFQVFIFAVLVCVFLLALGVLAFSAEVLEEWVGARATTLSVLGIELPFTWALVKTSIFLSCVSSLNFLVSVTTNSAYRAKFYDPLFREARTALSVRSAYRATAGAPVDVEADAEHAAPSGPAPISHPGAPIPHGHSTSPHPGEVEHGMIEPGRGSE</sequence>
<protein>
    <recommendedName>
        <fullName evidence="5">Integral membrane protein</fullName>
    </recommendedName>
</protein>
<organism evidence="3 4">
    <name type="scientific">Herbiconiux daphne</name>
    <dbReference type="NCBI Taxonomy" id="2970914"/>
    <lineage>
        <taxon>Bacteria</taxon>
        <taxon>Bacillati</taxon>
        <taxon>Actinomycetota</taxon>
        <taxon>Actinomycetes</taxon>
        <taxon>Micrococcales</taxon>
        <taxon>Microbacteriaceae</taxon>
        <taxon>Herbiconiux</taxon>
    </lineage>
</organism>
<evidence type="ECO:0000313" key="4">
    <source>
        <dbReference type="Proteomes" id="UP001165586"/>
    </source>
</evidence>
<evidence type="ECO:0000256" key="2">
    <source>
        <dbReference type="SAM" id="Phobius"/>
    </source>
</evidence>
<feature type="compositionally biased region" description="Basic and acidic residues" evidence="1">
    <location>
        <begin position="427"/>
        <end position="441"/>
    </location>
</feature>
<evidence type="ECO:0000313" key="3">
    <source>
        <dbReference type="EMBL" id="MCS5734669.1"/>
    </source>
</evidence>
<keyword evidence="2" id="KW-1133">Transmembrane helix</keyword>
<dbReference type="EMBL" id="JANLCJ010000004">
    <property type="protein sequence ID" value="MCS5734669.1"/>
    <property type="molecule type" value="Genomic_DNA"/>
</dbReference>
<feature type="transmembrane region" description="Helical" evidence="2">
    <location>
        <begin position="35"/>
        <end position="57"/>
    </location>
</feature>
<feature type="transmembrane region" description="Helical" evidence="2">
    <location>
        <begin position="280"/>
        <end position="308"/>
    </location>
</feature>
<feature type="transmembrane region" description="Helical" evidence="2">
    <location>
        <begin position="342"/>
        <end position="362"/>
    </location>
</feature>
<keyword evidence="2" id="KW-0472">Membrane</keyword>
<feature type="transmembrane region" description="Helical" evidence="2">
    <location>
        <begin position="172"/>
        <end position="196"/>
    </location>
</feature>
<dbReference type="Proteomes" id="UP001165586">
    <property type="component" value="Unassembled WGS sequence"/>
</dbReference>
<feature type="region of interest" description="Disordered" evidence="1">
    <location>
        <begin position="399"/>
        <end position="441"/>
    </location>
</feature>
<feature type="transmembrane region" description="Helical" evidence="2">
    <location>
        <begin position="108"/>
        <end position="128"/>
    </location>
</feature>
<proteinExistence type="predicted"/>
<reference evidence="3" key="1">
    <citation type="submission" date="2022-08" db="EMBL/GenBank/DDBJ databases">
        <authorList>
            <person name="Deng Y."/>
            <person name="Han X.-F."/>
            <person name="Zhang Y.-Q."/>
        </authorList>
    </citation>
    <scope>NUCLEOTIDE SEQUENCE</scope>
    <source>
        <strain evidence="3">CPCC 203386</strain>
    </source>
</reference>
<comment type="caution">
    <text evidence="3">The sequence shown here is derived from an EMBL/GenBank/DDBJ whole genome shotgun (WGS) entry which is preliminary data.</text>
</comment>
<gene>
    <name evidence="3" type="ORF">N1032_13065</name>
</gene>
<feature type="transmembrane region" description="Helical" evidence="2">
    <location>
        <begin position="143"/>
        <end position="165"/>
    </location>
</feature>
<accession>A0ABT2H410</accession>
<name>A0ABT2H410_9MICO</name>